<dbReference type="InterPro" id="IPR006091">
    <property type="entry name" value="Acyl-CoA_Oxase/DH_mid-dom"/>
</dbReference>
<feature type="domain" description="Acyl-CoA dehydrogenase/oxidase C-terminal" evidence="8">
    <location>
        <begin position="233"/>
        <end position="379"/>
    </location>
</feature>
<dbReference type="SUPFAM" id="SSF56645">
    <property type="entry name" value="Acyl-CoA dehydrogenase NM domain-like"/>
    <property type="match status" value="1"/>
</dbReference>
<evidence type="ECO:0000256" key="6">
    <source>
        <dbReference type="ARBA" id="ARBA00023002"/>
    </source>
</evidence>
<dbReference type="Pfam" id="PF02770">
    <property type="entry name" value="Acyl-CoA_dh_M"/>
    <property type="match status" value="1"/>
</dbReference>
<keyword evidence="5 7" id="KW-0274">FAD</keyword>
<dbReference type="Pfam" id="PF00441">
    <property type="entry name" value="Acyl-CoA_dh_1"/>
    <property type="match status" value="1"/>
</dbReference>
<evidence type="ECO:0000259" key="10">
    <source>
        <dbReference type="Pfam" id="PF02771"/>
    </source>
</evidence>
<reference evidence="11 12" key="1">
    <citation type="submission" date="2022-10" db="EMBL/GenBank/DDBJ databases">
        <title>The complete genomes of actinobacterial strains from the NBC collection.</title>
        <authorList>
            <person name="Joergensen T.S."/>
            <person name="Alvarez Arevalo M."/>
            <person name="Sterndorff E.B."/>
            <person name="Faurdal D."/>
            <person name="Vuksanovic O."/>
            <person name="Mourched A.-S."/>
            <person name="Charusanti P."/>
            <person name="Shaw S."/>
            <person name="Blin K."/>
            <person name="Weber T."/>
        </authorList>
    </citation>
    <scope>NUCLEOTIDE SEQUENCE [LARGE SCALE GENOMIC DNA]</scope>
    <source>
        <strain evidence="11 12">NBC_01413</strain>
    </source>
</reference>
<dbReference type="Gene3D" id="2.40.110.10">
    <property type="entry name" value="Butyryl-CoA Dehydrogenase, subunit A, domain 2"/>
    <property type="match status" value="1"/>
</dbReference>
<evidence type="ECO:0000256" key="1">
    <source>
        <dbReference type="ARBA" id="ARBA00001974"/>
    </source>
</evidence>
<dbReference type="Proteomes" id="UP001621418">
    <property type="component" value="Chromosome"/>
</dbReference>
<evidence type="ECO:0000256" key="5">
    <source>
        <dbReference type="ARBA" id="ARBA00022827"/>
    </source>
</evidence>
<dbReference type="SUPFAM" id="SSF47203">
    <property type="entry name" value="Acyl-CoA dehydrogenase C-terminal domain-like"/>
    <property type="match status" value="1"/>
</dbReference>
<evidence type="ECO:0000313" key="12">
    <source>
        <dbReference type="Proteomes" id="UP001621418"/>
    </source>
</evidence>
<evidence type="ECO:0000256" key="4">
    <source>
        <dbReference type="ARBA" id="ARBA00022630"/>
    </source>
</evidence>
<keyword evidence="4 7" id="KW-0285">Flavoprotein</keyword>
<dbReference type="InterPro" id="IPR037069">
    <property type="entry name" value="AcylCoA_DH/ox_N_sf"/>
</dbReference>
<comment type="similarity">
    <text evidence="2 7">Belongs to the acyl-CoA dehydrogenase family.</text>
</comment>
<evidence type="ECO:0000256" key="7">
    <source>
        <dbReference type="RuleBase" id="RU362125"/>
    </source>
</evidence>
<dbReference type="InterPro" id="IPR009100">
    <property type="entry name" value="AcylCoA_DH/oxidase_NM_dom_sf"/>
</dbReference>
<dbReference type="PANTHER" id="PTHR48083">
    <property type="entry name" value="MEDIUM-CHAIN SPECIFIC ACYL-COA DEHYDROGENASE, MITOCHONDRIAL-RELATED"/>
    <property type="match status" value="1"/>
</dbReference>
<dbReference type="Gene3D" id="1.10.540.10">
    <property type="entry name" value="Acyl-CoA dehydrogenase/oxidase, N-terminal domain"/>
    <property type="match status" value="1"/>
</dbReference>
<evidence type="ECO:0000313" key="11">
    <source>
        <dbReference type="EMBL" id="WTY39338.1"/>
    </source>
</evidence>
<evidence type="ECO:0000259" key="9">
    <source>
        <dbReference type="Pfam" id="PF02770"/>
    </source>
</evidence>
<name>A0ABZ1NHD2_9NOCA</name>
<dbReference type="Pfam" id="PF02771">
    <property type="entry name" value="Acyl-CoA_dh_N"/>
    <property type="match status" value="1"/>
</dbReference>
<protein>
    <submittedName>
        <fullName evidence="11">Acyl-CoA dehydrogenase family protein</fullName>
    </submittedName>
</protein>
<keyword evidence="12" id="KW-1185">Reference proteome</keyword>
<evidence type="ECO:0000256" key="3">
    <source>
        <dbReference type="ARBA" id="ARBA00011738"/>
    </source>
</evidence>
<dbReference type="InterPro" id="IPR009075">
    <property type="entry name" value="AcylCo_DH/oxidase_C"/>
</dbReference>
<accession>A0ABZ1NHD2</accession>
<dbReference type="PANTHER" id="PTHR48083:SF13">
    <property type="entry name" value="ACYL-COA DEHYDROGENASE FAMILY MEMBER 11"/>
    <property type="match status" value="1"/>
</dbReference>
<comment type="subunit">
    <text evidence="3">Homodimer.</text>
</comment>
<dbReference type="InterPro" id="IPR013786">
    <property type="entry name" value="AcylCoA_DH/ox_N"/>
</dbReference>
<dbReference type="Gene3D" id="1.20.140.10">
    <property type="entry name" value="Butyryl-CoA Dehydrogenase, subunit A, domain 3"/>
    <property type="match status" value="1"/>
</dbReference>
<keyword evidence="6 7" id="KW-0560">Oxidoreductase</keyword>
<evidence type="ECO:0000259" key="8">
    <source>
        <dbReference type="Pfam" id="PF00441"/>
    </source>
</evidence>
<proteinExistence type="inferred from homology"/>
<dbReference type="InterPro" id="IPR036250">
    <property type="entry name" value="AcylCo_DH-like_C"/>
</dbReference>
<evidence type="ECO:0000256" key="2">
    <source>
        <dbReference type="ARBA" id="ARBA00009347"/>
    </source>
</evidence>
<dbReference type="RefSeq" id="WP_364655728.1">
    <property type="nucleotide sequence ID" value="NZ_CP109527.1"/>
</dbReference>
<dbReference type="EMBL" id="CP109527">
    <property type="protein sequence ID" value="WTY39338.1"/>
    <property type="molecule type" value="Genomic_DNA"/>
</dbReference>
<dbReference type="InterPro" id="IPR050741">
    <property type="entry name" value="Acyl-CoA_dehydrogenase"/>
</dbReference>
<gene>
    <name evidence="11" type="ORF">OG308_16620</name>
</gene>
<dbReference type="InterPro" id="IPR046373">
    <property type="entry name" value="Acyl-CoA_Oxase/DH_mid-dom_sf"/>
</dbReference>
<organism evidence="11 12">
    <name type="scientific">Nocardia salmonicida</name>
    <dbReference type="NCBI Taxonomy" id="53431"/>
    <lineage>
        <taxon>Bacteria</taxon>
        <taxon>Bacillati</taxon>
        <taxon>Actinomycetota</taxon>
        <taxon>Actinomycetes</taxon>
        <taxon>Mycobacteriales</taxon>
        <taxon>Nocardiaceae</taxon>
        <taxon>Nocardia</taxon>
    </lineage>
</organism>
<comment type="cofactor">
    <cofactor evidence="1 7">
        <name>FAD</name>
        <dbReference type="ChEBI" id="CHEBI:57692"/>
    </cofactor>
</comment>
<sequence length="384" mass="42181">MIDFEIPAELAELGARVRRFVETEVVPYERDPRVTSHGPTDELRSELVAKAKAAGLLTIQQRPEGMSHLEQAVVFEAAGWSTLGPVAMNCAAPDEGNMFLLSKVASPEQAAEYLQPVIDGTRRSVFAMTEPDGAGSDPSQLTTRAVRDGGKFVINGRKWLITGAINADTWIIMADVPDEGATLFLCHGNTPGIVIERVMNTMDRNYVEGHCVVRFEDLVLPESAILGSVGEAFRYAQLRLAPARLTHCMRWLGAASRAQAIAIEHAKTRTSFGKPIGEHQGVGFMLADNEIALQQCRLMIWWACWTLDKGGKGRHESSMVKSMVSEELFKVADRCVQVLGGIGISDETPVSAIFTDIRAFRLYDGPTEVHKYAISRQLLRDVAK</sequence>
<feature type="domain" description="Acyl-CoA dehydrogenase/oxidase N-terminal" evidence="10">
    <location>
        <begin position="9"/>
        <end position="120"/>
    </location>
</feature>
<feature type="domain" description="Acyl-CoA oxidase/dehydrogenase middle" evidence="9">
    <location>
        <begin position="126"/>
        <end position="217"/>
    </location>
</feature>